<feature type="non-terminal residue" evidence="2">
    <location>
        <position position="164"/>
    </location>
</feature>
<dbReference type="PROSITE" id="PS50157">
    <property type="entry name" value="ZINC_FINGER_C2H2_2"/>
    <property type="match status" value="1"/>
</dbReference>
<feature type="domain" description="C2H2-type" evidence="1">
    <location>
        <begin position="100"/>
        <end position="127"/>
    </location>
</feature>
<organism evidence="2 3">
    <name type="scientific">Limosilactobacillus reuteri</name>
    <name type="common">Lactobacillus reuteri</name>
    <dbReference type="NCBI Taxonomy" id="1598"/>
    <lineage>
        <taxon>Bacteria</taxon>
        <taxon>Bacillati</taxon>
        <taxon>Bacillota</taxon>
        <taxon>Bacilli</taxon>
        <taxon>Lactobacillales</taxon>
        <taxon>Lactobacillaceae</taxon>
        <taxon>Limosilactobacillus</taxon>
    </lineage>
</organism>
<dbReference type="InterPro" id="IPR047951">
    <property type="entry name" value="Transpos_ISL3"/>
</dbReference>
<evidence type="ECO:0000259" key="1">
    <source>
        <dbReference type="PROSITE" id="PS50157"/>
    </source>
</evidence>
<dbReference type="Proteomes" id="UP000189795">
    <property type="component" value="Unassembled WGS sequence"/>
</dbReference>
<gene>
    <name evidence="2" type="ORF">B5D07_12255</name>
</gene>
<sequence>MKSPNHIVKKVTSMDNDTRTLLNLTDPHLNFPHHWLKYKTIKKVRVAQISCTLSYTPRACPNCGVINRGQILKYGFYQAKHKYGQFRAQPLMLLVKTQRFQCPDCYTTFNATSYLFEHQRTISRELKREIMLRLTRSKKIKEIAHALLISEAEVQRVLLELADQ</sequence>
<reference evidence="2 3" key="1">
    <citation type="submission" date="2017-03" db="EMBL/GenBank/DDBJ databases">
        <title>Antibiotic resistance of probiotic microorganisms.</title>
        <authorList>
            <person name="Sanudo A.I."/>
            <person name="Olivares M."/>
            <person name="Banuelos O."/>
        </authorList>
    </citation>
    <scope>NUCLEOTIDE SEQUENCE [LARGE SCALE GENOMIC DNA]</scope>
    <source>
        <strain evidence="2 3">CECT8605</strain>
    </source>
</reference>
<evidence type="ECO:0000313" key="3">
    <source>
        <dbReference type="Proteomes" id="UP000189795"/>
    </source>
</evidence>
<comment type="caution">
    <text evidence="2">The sequence shown here is derived from an EMBL/GenBank/DDBJ whole genome shotgun (WGS) entry which is preliminary data.</text>
</comment>
<accession>A0A1V4FIC1</accession>
<dbReference type="EMBL" id="MWVS01000207">
    <property type="protein sequence ID" value="OPG85403.1"/>
    <property type="molecule type" value="Genomic_DNA"/>
</dbReference>
<dbReference type="InterPro" id="IPR013087">
    <property type="entry name" value="Znf_C2H2_type"/>
</dbReference>
<protein>
    <submittedName>
        <fullName evidence="2">ISL3 family transposase</fullName>
    </submittedName>
</protein>
<proteinExistence type="predicted"/>
<dbReference type="PANTHER" id="PTHR33498:SF1">
    <property type="entry name" value="TRANSPOSASE FOR INSERTION SEQUENCE ELEMENT IS1557"/>
    <property type="match status" value="1"/>
</dbReference>
<evidence type="ECO:0000313" key="2">
    <source>
        <dbReference type="EMBL" id="OPG85403.1"/>
    </source>
</evidence>
<dbReference type="AlphaFoldDB" id="A0A1V4FIC1"/>
<name>A0A1V4FIC1_LIMRT</name>
<dbReference type="PANTHER" id="PTHR33498">
    <property type="entry name" value="TRANSPOSASE FOR INSERTION SEQUENCE ELEMENT IS1557"/>
    <property type="match status" value="1"/>
</dbReference>